<dbReference type="RefSeq" id="WP_022275580.1">
    <property type="nucleotide sequence ID" value="NZ_CABIXA010000004.1"/>
</dbReference>
<feature type="chain" id="PRO_5008017220" evidence="2">
    <location>
        <begin position="22"/>
        <end position="409"/>
    </location>
</feature>
<feature type="signal peptide" evidence="2">
    <location>
        <begin position="1"/>
        <end position="21"/>
    </location>
</feature>
<evidence type="ECO:0000313" key="4">
    <source>
        <dbReference type="Proteomes" id="UP000095517"/>
    </source>
</evidence>
<gene>
    <name evidence="3" type="ORF">ERS852397_00853</name>
</gene>
<dbReference type="PANTHER" id="PTHR47791">
    <property type="entry name" value="MEIOTICALLY UP-REGULATED GENE 191 PROTEIN"/>
    <property type="match status" value="1"/>
</dbReference>
<evidence type="ECO:0000256" key="1">
    <source>
        <dbReference type="SAM" id="MobiDB-lite"/>
    </source>
</evidence>
<dbReference type="EMBL" id="CYZH01000004">
    <property type="protein sequence ID" value="CUN80487.1"/>
    <property type="molecule type" value="Genomic_DNA"/>
</dbReference>
<dbReference type="GO" id="GO:0005975">
    <property type="term" value="P:carbohydrate metabolic process"/>
    <property type="evidence" value="ECO:0007669"/>
    <property type="project" value="InterPro"/>
</dbReference>
<name>A0A173ZWT7_9BACE</name>
<dbReference type="InterPro" id="IPR008928">
    <property type="entry name" value="6-hairpin_glycosidase_sf"/>
</dbReference>
<feature type="region of interest" description="Disordered" evidence="1">
    <location>
        <begin position="23"/>
        <end position="49"/>
    </location>
</feature>
<dbReference type="Gene3D" id="1.50.10.20">
    <property type="match status" value="1"/>
</dbReference>
<dbReference type="Proteomes" id="UP000095517">
    <property type="component" value="Unassembled WGS sequence"/>
</dbReference>
<dbReference type="Pfam" id="PF03663">
    <property type="entry name" value="Glyco_hydro_76"/>
    <property type="match status" value="1"/>
</dbReference>
<dbReference type="SUPFAM" id="SSF48208">
    <property type="entry name" value="Six-hairpin glycosidases"/>
    <property type="match status" value="1"/>
</dbReference>
<organism evidence="3 4">
    <name type="scientific">Bacteroides finegoldii</name>
    <dbReference type="NCBI Taxonomy" id="338188"/>
    <lineage>
        <taxon>Bacteria</taxon>
        <taxon>Pseudomonadati</taxon>
        <taxon>Bacteroidota</taxon>
        <taxon>Bacteroidia</taxon>
        <taxon>Bacteroidales</taxon>
        <taxon>Bacteroidaceae</taxon>
        <taxon>Bacteroides</taxon>
    </lineage>
</organism>
<dbReference type="PANTHER" id="PTHR47791:SF3">
    <property type="entry name" value="MEIOTICALLY UP-REGULATED GENE 191 PROTEIN"/>
    <property type="match status" value="1"/>
</dbReference>
<dbReference type="GO" id="GO:0016787">
    <property type="term" value="F:hydrolase activity"/>
    <property type="evidence" value="ECO:0007669"/>
    <property type="project" value="UniProtKB-KW"/>
</dbReference>
<keyword evidence="3" id="KW-0378">Hydrolase</keyword>
<dbReference type="AlphaFoldDB" id="A0A173ZWT7"/>
<evidence type="ECO:0000256" key="2">
    <source>
        <dbReference type="SAM" id="SignalP"/>
    </source>
</evidence>
<proteinExistence type="predicted"/>
<feature type="compositionally biased region" description="Pro residues" evidence="1">
    <location>
        <begin position="27"/>
        <end position="41"/>
    </location>
</feature>
<keyword evidence="2" id="KW-0732">Signal</keyword>
<evidence type="ECO:0000313" key="3">
    <source>
        <dbReference type="EMBL" id="CUN80487.1"/>
    </source>
</evidence>
<reference evidence="3 4" key="1">
    <citation type="submission" date="2015-09" db="EMBL/GenBank/DDBJ databases">
        <authorList>
            <consortium name="Pathogen Informatics"/>
        </authorList>
    </citation>
    <scope>NUCLEOTIDE SEQUENCE [LARGE SCALE GENOMIC DNA]</scope>
    <source>
        <strain evidence="3 4">2789STDY5608840</strain>
    </source>
</reference>
<dbReference type="InterPro" id="IPR005198">
    <property type="entry name" value="Glyco_hydro_76"/>
</dbReference>
<sequence length="409" mass="47702">MKKLIGLFICLFTLLPISCSGEDNKPIEPPTDNPDPTPNLDPTPEEDDEIPPSIADSSFYYYNKAFLLEKNNSKDGLTYYRENQTSNHWAYFWNQALIILMVEDRYECRKDESLKPLLTNLLDAFRQHEKNPQTNDIMDWTWNDFQDDLLWAGLAFIRGYQITGNERFLEQAKWDWEFLYNRGYDTALGGGLWWSIDKADKSGLSNNPAISMACYLYEATGNQTYLDQAKDIYNWVYTTLREPNGAVDEKISKDGVRPRSYNVYNVGAFIEAANALYRITKNEIYAQHAKESIQFVMRDKVDENGIMSKWHRDGTWQSEFARGMGLFVKDNNLWDYQADYTSERKPITYYEWMRKNAIAAWETRERVNNITFNEWAKQTPLIPETGKTWTAMEMVSAVVMTQVTPDEKP</sequence>
<dbReference type="STRING" id="338188.ERS852397_00853"/>
<protein>
    <submittedName>
        <fullName evidence="3">Predicted glycosyl hydrolase</fullName>
    </submittedName>
</protein>
<accession>A0A173ZWT7</accession>
<dbReference type="InterPro" id="IPR053169">
    <property type="entry name" value="MUG_Protein"/>
</dbReference>